<evidence type="ECO:0000313" key="2">
    <source>
        <dbReference type="Proteomes" id="UP000649075"/>
    </source>
</evidence>
<dbReference type="SUPFAM" id="SSF52540">
    <property type="entry name" value="P-loop containing nucleoside triphosphate hydrolases"/>
    <property type="match status" value="1"/>
</dbReference>
<comment type="caution">
    <text evidence="1">The sequence shown here is derived from an EMBL/GenBank/DDBJ whole genome shotgun (WGS) entry which is preliminary data.</text>
</comment>
<dbReference type="InterPro" id="IPR052934">
    <property type="entry name" value="Methyl-DNA_Rec/Restrict_Enz"/>
</dbReference>
<sequence>MQIDNSKVLTSILNDVNQLKTSLEKVNTNNNDISGIGYNKIFYGIPGCGKSYKIDAMLNHKPEFVDEAIKNKIAKKADESDIIRTTFYLDYSNSDFIGQIYPCVEKVEVNNDDGSVDYKSIVTYKRIPGPFTKALLRAYQHLIDKDNSQVYLIIEEINRGNAAAIFGDTFQLLDRKNGDSEYPINNEFIESYLKENLKNIESLPSNYNLERIMIPHNLTIFATMNTSDQNVFPLDTAFKRRWNRERITNDWENVGHIKDMYVPYTDITWENFAKTINKEMISQSIKKDAPISEDKQMGAYFANEDMLTDGPMEKDDVKLSNFENNILDYLYNDVTKFDHSILFEKQLNSIDNIYERINLYIDAINETGAEQAESKCVFNKVFVDEITEQMLGFVTKADDSDD</sequence>
<dbReference type="PANTHER" id="PTHR37291">
    <property type="entry name" value="5-METHYLCYTOSINE-SPECIFIC RESTRICTION ENZYME B"/>
    <property type="match status" value="1"/>
</dbReference>
<dbReference type="RefSeq" id="WP_186999048.1">
    <property type="nucleotide sequence ID" value="NZ_JACRWH010000020.1"/>
</dbReference>
<dbReference type="InterPro" id="IPR027417">
    <property type="entry name" value="P-loop_NTPase"/>
</dbReference>
<accession>A0ABR7KHY5</accession>
<protein>
    <recommendedName>
        <fullName evidence="3">ATPase dynein-related AAA domain-containing protein</fullName>
    </recommendedName>
</protein>
<dbReference type="Gene3D" id="3.40.50.300">
    <property type="entry name" value="P-loop containing nucleotide triphosphate hydrolases"/>
    <property type="match status" value="1"/>
</dbReference>
<reference evidence="1 2" key="1">
    <citation type="submission" date="2020-08" db="EMBL/GenBank/DDBJ databases">
        <authorList>
            <person name="Liu C."/>
            <person name="Sun Q."/>
        </authorList>
    </citation>
    <scope>NUCLEOTIDE SEQUENCE [LARGE SCALE GENOMIC DNA]</scope>
    <source>
        <strain evidence="1 2">L34</strain>
    </source>
</reference>
<dbReference type="EMBL" id="JACRWH010000020">
    <property type="protein sequence ID" value="MBC6012340.1"/>
    <property type="molecule type" value="Genomic_DNA"/>
</dbReference>
<evidence type="ECO:0008006" key="3">
    <source>
        <dbReference type="Google" id="ProtNLM"/>
    </source>
</evidence>
<proteinExistence type="predicted"/>
<evidence type="ECO:0000313" key="1">
    <source>
        <dbReference type="EMBL" id="MBC6012340.1"/>
    </source>
</evidence>
<keyword evidence="2" id="KW-1185">Reference proteome</keyword>
<organism evidence="1 2">
    <name type="scientific">Holdemanella hominis</name>
    <dbReference type="NCBI Taxonomy" id="2764327"/>
    <lineage>
        <taxon>Bacteria</taxon>
        <taxon>Bacillati</taxon>
        <taxon>Bacillota</taxon>
        <taxon>Erysipelotrichia</taxon>
        <taxon>Erysipelotrichales</taxon>
        <taxon>Erysipelotrichaceae</taxon>
        <taxon>Holdemanella</taxon>
    </lineage>
</organism>
<name>A0ABR7KHY5_9FIRM</name>
<gene>
    <name evidence="1" type="ORF">H8911_06265</name>
</gene>
<dbReference type="PANTHER" id="PTHR37291:SF1">
    <property type="entry name" value="TYPE IV METHYL-DIRECTED RESTRICTION ENZYME ECOKMCRB SUBUNIT"/>
    <property type="match status" value="1"/>
</dbReference>
<dbReference type="Proteomes" id="UP000649075">
    <property type="component" value="Unassembled WGS sequence"/>
</dbReference>